<evidence type="ECO:0000259" key="3">
    <source>
        <dbReference type="Pfam" id="PF13556"/>
    </source>
</evidence>
<dbReference type="InterPro" id="IPR042070">
    <property type="entry name" value="PucR_C-HTH_sf"/>
</dbReference>
<evidence type="ECO:0000256" key="1">
    <source>
        <dbReference type="SAM" id="MobiDB-lite"/>
    </source>
</evidence>
<sequence>MPPTLASVVRNSSLHLTVLAGADHLERPVRWVHTSELDDPTPFLEGGELLLTTGIKLGKSSKSLQAYVHRLADAGVVGLGLGVGLSHTEVPQPLVEAAAQRGLPLLRVPEPTPFIAISKAVSAALAAEQYEAVTTSFEAQDELTRAALGQNGTAAVVRKLAARLGGWAALYDSSGALSVVAPDWAARRAARLASEVDRLRRRPAPASAALQGRAPGFDTADEDFVVVQSLGADRRARGFLAVGTEDRITPTERYVLNAAVALLTLTLERSRELRYAEERMGAALLRLVLAGQVPTARQVATGLFGGLPEGTIRVLVAGTAPGAERAEGEVPLHDLAELAERAEQAGGRAGEKLLVAREPAGRDGRDTKDGKDAKDGKDGKDAAPHPERLVLLAVDGGAVHRACLGAVEEHEGLALGVSAPAPVEEAGAAYAQAERALAVALRGGRRSVGHEEVGAGSLLPLLGEDAVAAFAEGLLRPLRDHDRTARGDLVASLRAWLSRHGQWDAAAADLGVHRHTLRYRMRRVEELLGRSLDDTDVRMELWLALRSGED</sequence>
<dbReference type="InterPro" id="IPR051448">
    <property type="entry name" value="CdaR-like_regulators"/>
</dbReference>
<comment type="caution">
    <text evidence="4">The sequence shown here is derived from an EMBL/GenBank/DDBJ whole genome shotgun (WGS) entry which is preliminary data.</text>
</comment>
<evidence type="ECO:0000313" key="4">
    <source>
        <dbReference type="EMBL" id="GAA1260446.1"/>
    </source>
</evidence>
<dbReference type="Gene3D" id="1.10.10.2840">
    <property type="entry name" value="PucR C-terminal helix-turn-helix domain"/>
    <property type="match status" value="1"/>
</dbReference>
<dbReference type="Pfam" id="PF07905">
    <property type="entry name" value="PucR"/>
    <property type="match status" value="1"/>
</dbReference>
<dbReference type="InterPro" id="IPR012914">
    <property type="entry name" value="PucR_dom"/>
</dbReference>
<evidence type="ECO:0000313" key="5">
    <source>
        <dbReference type="Proteomes" id="UP001500037"/>
    </source>
</evidence>
<keyword evidence="5" id="KW-1185">Reference proteome</keyword>
<evidence type="ECO:0000259" key="2">
    <source>
        <dbReference type="Pfam" id="PF07905"/>
    </source>
</evidence>
<accession>A0ABP4HFE0</accession>
<gene>
    <name evidence="4" type="ORF">GCM10009665_58000</name>
</gene>
<dbReference type="Proteomes" id="UP001500037">
    <property type="component" value="Unassembled WGS sequence"/>
</dbReference>
<dbReference type="Pfam" id="PF13556">
    <property type="entry name" value="HTH_30"/>
    <property type="match status" value="1"/>
</dbReference>
<organism evidence="4 5">
    <name type="scientific">Kitasatospora nipponensis</name>
    <dbReference type="NCBI Taxonomy" id="258049"/>
    <lineage>
        <taxon>Bacteria</taxon>
        <taxon>Bacillati</taxon>
        <taxon>Actinomycetota</taxon>
        <taxon>Actinomycetes</taxon>
        <taxon>Kitasatosporales</taxon>
        <taxon>Streptomycetaceae</taxon>
        <taxon>Kitasatospora</taxon>
    </lineage>
</organism>
<reference evidence="5" key="1">
    <citation type="journal article" date="2019" name="Int. J. Syst. Evol. Microbiol.">
        <title>The Global Catalogue of Microorganisms (GCM) 10K type strain sequencing project: providing services to taxonomists for standard genome sequencing and annotation.</title>
        <authorList>
            <consortium name="The Broad Institute Genomics Platform"/>
            <consortium name="The Broad Institute Genome Sequencing Center for Infectious Disease"/>
            <person name="Wu L."/>
            <person name="Ma J."/>
        </authorList>
    </citation>
    <scope>NUCLEOTIDE SEQUENCE [LARGE SCALE GENOMIC DNA]</scope>
    <source>
        <strain evidence="5">JCM 13004</strain>
    </source>
</reference>
<dbReference type="PANTHER" id="PTHR33744:SF1">
    <property type="entry name" value="DNA-BINDING TRANSCRIPTIONAL ACTIVATOR ADER"/>
    <property type="match status" value="1"/>
</dbReference>
<name>A0ABP4HFE0_9ACTN</name>
<feature type="domain" description="PucR C-terminal helix-turn-helix" evidence="3">
    <location>
        <begin position="489"/>
        <end position="546"/>
    </location>
</feature>
<proteinExistence type="predicted"/>
<feature type="domain" description="Purine catabolism PurC-like" evidence="2">
    <location>
        <begin position="8"/>
        <end position="125"/>
    </location>
</feature>
<feature type="region of interest" description="Disordered" evidence="1">
    <location>
        <begin position="344"/>
        <end position="387"/>
    </location>
</feature>
<dbReference type="RefSeq" id="WP_344445001.1">
    <property type="nucleotide sequence ID" value="NZ_BAAALF010000139.1"/>
</dbReference>
<dbReference type="PANTHER" id="PTHR33744">
    <property type="entry name" value="CARBOHYDRATE DIACID REGULATOR"/>
    <property type="match status" value="1"/>
</dbReference>
<dbReference type="InterPro" id="IPR025736">
    <property type="entry name" value="PucR_C-HTH_dom"/>
</dbReference>
<protein>
    <submittedName>
        <fullName evidence="4">PucR family transcriptional regulator</fullName>
    </submittedName>
</protein>
<dbReference type="EMBL" id="BAAALF010000139">
    <property type="protein sequence ID" value="GAA1260446.1"/>
    <property type="molecule type" value="Genomic_DNA"/>
</dbReference>